<accession>A0ABR7M3M5</accession>
<proteinExistence type="predicted"/>
<protein>
    <recommendedName>
        <fullName evidence="3">DUF2279 domain-containing protein</fullName>
    </recommendedName>
</protein>
<evidence type="ECO:0000313" key="2">
    <source>
        <dbReference type="Proteomes" id="UP000765802"/>
    </source>
</evidence>
<dbReference type="InterPro" id="IPR018736">
    <property type="entry name" value="DUF2279_periplasmic_lipo"/>
</dbReference>
<comment type="caution">
    <text evidence="1">The sequence shown here is derived from an EMBL/GenBank/DDBJ whole genome shotgun (WGS) entry which is preliminary data.</text>
</comment>
<dbReference type="Proteomes" id="UP000765802">
    <property type="component" value="Unassembled WGS sequence"/>
</dbReference>
<dbReference type="EMBL" id="MBUA01000001">
    <property type="protein sequence ID" value="MBC6489449.1"/>
    <property type="molecule type" value="Genomic_DNA"/>
</dbReference>
<organism evidence="1 2">
    <name type="scientific">Flavihumibacter stibioxidans</name>
    <dbReference type="NCBI Taxonomy" id="1834163"/>
    <lineage>
        <taxon>Bacteria</taxon>
        <taxon>Pseudomonadati</taxon>
        <taxon>Bacteroidota</taxon>
        <taxon>Chitinophagia</taxon>
        <taxon>Chitinophagales</taxon>
        <taxon>Chitinophagaceae</taxon>
        <taxon>Flavihumibacter</taxon>
    </lineage>
</organism>
<gene>
    <name evidence="1" type="ORF">BC349_00595</name>
</gene>
<dbReference type="Pfam" id="PF10043">
    <property type="entry name" value="DUF2279"/>
    <property type="match status" value="1"/>
</dbReference>
<evidence type="ECO:0008006" key="3">
    <source>
        <dbReference type="Google" id="ProtNLM"/>
    </source>
</evidence>
<evidence type="ECO:0000313" key="1">
    <source>
        <dbReference type="EMBL" id="MBC6489449.1"/>
    </source>
</evidence>
<name>A0ABR7M3M5_9BACT</name>
<keyword evidence="2" id="KW-1185">Reference proteome</keyword>
<reference evidence="1 2" key="1">
    <citation type="submission" date="2016-07" db="EMBL/GenBank/DDBJ databases">
        <title>Genome analysis of Flavihumibacter stibioxidans YS-17.</title>
        <authorList>
            <person name="Shi K."/>
            <person name="Han Y."/>
            <person name="Wang G."/>
        </authorList>
    </citation>
    <scope>NUCLEOTIDE SEQUENCE [LARGE SCALE GENOMIC DNA]</scope>
    <source>
        <strain evidence="1 2">YS-17</strain>
    </source>
</reference>
<sequence length="322" mass="36512">MQISGNLLRLLIFAGWVFAGIGPARGQDSISLKTGDLMIQVDSVKGRPWLVAGAHAAAWAGTFIALNKAWYEGYDKAEFHSFNDGREWNQMDKAGHIWTTYQLGRASGATWKWAGLPRKSAIWLGGASAVAFQSIIEIQDGYSVKWGFSWWDMAANITGAGAYVAQELGWKEQRIQIKMGYWPHRYPAEFLQRRNELFGAGNLERILKDYNSQAYWLSVNLYSFFPESRLPEWLNISLGYSSDLMLGGMENRWTNGDGQVIDRSDIKRVRKYYLSADLDLTRIPTRSKFLRSVFFAINAIKIPAPAIEFNSSGKFRLHALHH</sequence>